<sequence>MTVGVAAVLASAVIALGTGPVHVPAGQVLEVVARRMQLIGGAGVTPMDDEIVWQLRLPRIVAAMAVGAALAQCGCVLQSLTRNDLADPYLFGVSSGAAVGAVSALILGWTLPGIPSRYGVAGTAFVGALVALVLVLALATGRSGQLPPGRTILAGVAVGQLCSAATSFIVIVLGPRDGARAVLDWTLGSFAGVRGGDAVFLVALLVAAMIGLGLCAPALDAFAFGEVSARSLGVNVTTIRWILLTGTALMTAATVAVVGPIGFVGLVVPHVVRLVTGPGHRILLPASAICGALLMLWSDTAARTLGGGSEIPIGVVTAAVGTPVLIVLLRRQARRA</sequence>
<dbReference type="CDD" id="cd06550">
    <property type="entry name" value="TM_ABC_iron-siderophores_like"/>
    <property type="match status" value="1"/>
</dbReference>
<evidence type="ECO:0000256" key="6">
    <source>
        <dbReference type="ARBA" id="ARBA00022989"/>
    </source>
</evidence>
<feature type="transmembrane region" description="Helical" evidence="8">
    <location>
        <begin position="152"/>
        <end position="173"/>
    </location>
</feature>
<accession>A0A849AP12</accession>
<evidence type="ECO:0000256" key="7">
    <source>
        <dbReference type="ARBA" id="ARBA00023136"/>
    </source>
</evidence>
<dbReference type="InterPro" id="IPR000522">
    <property type="entry name" value="ABC_transptr_permease_BtuC"/>
</dbReference>
<organism evidence="9 10">
    <name type="scientific">Flexivirga aerilata</name>
    <dbReference type="NCBI Taxonomy" id="1656889"/>
    <lineage>
        <taxon>Bacteria</taxon>
        <taxon>Bacillati</taxon>
        <taxon>Actinomycetota</taxon>
        <taxon>Actinomycetes</taxon>
        <taxon>Micrococcales</taxon>
        <taxon>Dermacoccaceae</taxon>
        <taxon>Flexivirga</taxon>
    </lineage>
</organism>
<dbReference type="FunFam" id="1.10.3470.10:FF:000001">
    <property type="entry name" value="Vitamin B12 ABC transporter permease BtuC"/>
    <property type="match status" value="1"/>
</dbReference>
<dbReference type="SUPFAM" id="SSF81345">
    <property type="entry name" value="ABC transporter involved in vitamin B12 uptake, BtuC"/>
    <property type="match status" value="1"/>
</dbReference>
<evidence type="ECO:0000256" key="8">
    <source>
        <dbReference type="SAM" id="Phobius"/>
    </source>
</evidence>
<dbReference type="Gene3D" id="1.10.3470.10">
    <property type="entry name" value="ABC transporter involved in vitamin B12 uptake, BtuC"/>
    <property type="match status" value="1"/>
</dbReference>
<evidence type="ECO:0000256" key="5">
    <source>
        <dbReference type="ARBA" id="ARBA00022692"/>
    </source>
</evidence>
<gene>
    <name evidence="9" type="ORF">HJ588_04480</name>
</gene>
<reference evidence="9 10" key="1">
    <citation type="submission" date="2020-05" db="EMBL/GenBank/DDBJ databases">
        <title>Flexivirga sp. ID2601S isolated from air conditioner.</title>
        <authorList>
            <person name="Kim D.H."/>
        </authorList>
    </citation>
    <scope>NUCLEOTIDE SEQUENCE [LARGE SCALE GENOMIC DNA]</scope>
    <source>
        <strain evidence="9 10">ID2601S</strain>
    </source>
</reference>
<keyword evidence="6 8" id="KW-1133">Transmembrane helix</keyword>
<feature type="transmembrane region" description="Helical" evidence="8">
    <location>
        <begin position="118"/>
        <end position="140"/>
    </location>
</feature>
<dbReference type="Proteomes" id="UP000557772">
    <property type="component" value="Unassembled WGS sequence"/>
</dbReference>
<dbReference type="InterPro" id="IPR037294">
    <property type="entry name" value="ABC_BtuC-like"/>
</dbReference>
<dbReference type="PANTHER" id="PTHR30472">
    <property type="entry name" value="FERRIC ENTEROBACTIN TRANSPORT SYSTEM PERMEASE PROTEIN"/>
    <property type="match status" value="1"/>
</dbReference>
<comment type="similarity">
    <text evidence="2">Belongs to the binding-protein-dependent transport system permease family. FecCD subfamily.</text>
</comment>
<evidence type="ECO:0000256" key="1">
    <source>
        <dbReference type="ARBA" id="ARBA00004651"/>
    </source>
</evidence>
<evidence type="ECO:0000313" key="10">
    <source>
        <dbReference type="Proteomes" id="UP000557772"/>
    </source>
</evidence>
<proteinExistence type="inferred from homology"/>
<feature type="transmembrane region" description="Helical" evidence="8">
    <location>
        <begin position="198"/>
        <end position="219"/>
    </location>
</feature>
<feature type="transmembrane region" description="Helical" evidence="8">
    <location>
        <begin position="280"/>
        <end position="298"/>
    </location>
</feature>
<evidence type="ECO:0000256" key="2">
    <source>
        <dbReference type="ARBA" id="ARBA00007935"/>
    </source>
</evidence>
<dbReference type="Pfam" id="PF01032">
    <property type="entry name" value="FecCD"/>
    <property type="match status" value="1"/>
</dbReference>
<evidence type="ECO:0000313" key="9">
    <source>
        <dbReference type="EMBL" id="NNG38532.1"/>
    </source>
</evidence>
<evidence type="ECO:0000256" key="4">
    <source>
        <dbReference type="ARBA" id="ARBA00022475"/>
    </source>
</evidence>
<dbReference type="GO" id="GO:0005886">
    <property type="term" value="C:plasma membrane"/>
    <property type="evidence" value="ECO:0007669"/>
    <property type="project" value="UniProtKB-SubCell"/>
</dbReference>
<dbReference type="GO" id="GO:0022857">
    <property type="term" value="F:transmembrane transporter activity"/>
    <property type="evidence" value="ECO:0007669"/>
    <property type="project" value="InterPro"/>
</dbReference>
<comment type="subcellular location">
    <subcellularLocation>
        <location evidence="1">Cell membrane</location>
        <topology evidence="1">Multi-pass membrane protein</topology>
    </subcellularLocation>
</comment>
<protein>
    <submittedName>
        <fullName evidence="9">Iron chelate uptake ABC transporter family permease subunit</fullName>
    </submittedName>
</protein>
<keyword evidence="10" id="KW-1185">Reference proteome</keyword>
<keyword evidence="3" id="KW-0813">Transport</keyword>
<dbReference type="PANTHER" id="PTHR30472:SF67">
    <property type="entry name" value="PERMEASE OF ABC TRANSPORTER-RELATED"/>
    <property type="match status" value="1"/>
</dbReference>
<comment type="caution">
    <text evidence="9">The sequence shown here is derived from an EMBL/GenBank/DDBJ whole genome shotgun (WGS) entry which is preliminary data.</text>
</comment>
<dbReference type="GO" id="GO:0033214">
    <property type="term" value="P:siderophore-iron import into cell"/>
    <property type="evidence" value="ECO:0007669"/>
    <property type="project" value="TreeGrafter"/>
</dbReference>
<feature type="transmembrane region" description="Helical" evidence="8">
    <location>
        <begin position="89"/>
        <end position="111"/>
    </location>
</feature>
<dbReference type="AlphaFoldDB" id="A0A849AP12"/>
<keyword evidence="4" id="KW-1003">Cell membrane</keyword>
<keyword evidence="5 8" id="KW-0812">Transmembrane</keyword>
<feature type="transmembrane region" description="Helical" evidence="8">
    <location>
        <begin position="310"/>
        <end position="329"/>
    </location>
</feature>
<name>A0A849AP12_9MICO</name>
<evidence type="ECO:0000256" key="3">
    <source>
        <dbReference type="ARBA" id="ARBA00022448"/>
    </source>
</evidence>
<dbReference type="EMBL" id="JABENB010000001">
    <property type="protein sequence ID" value="NNG38532.1"/>
    <property type="molecule type" value="Genomic_DNA"/>
</dbReference>
<feature type="transmembrane region" description="Helical" evidence="8">
    <location>
        <begin position="239"/>
        <end position="268"/>
    </location>
</feature>
<keyword evidence="7 8" id="KW-0472">Membrane</keyword>